<dbReference type="EMBL" id="CCMZ01000004">
    <property type="protein sequence ID" value="CDX12600.1"/>
    <property type="molecule type" value="Genomic_DNA"/>
</dbReference>
<organism evidence="1 2">
    <name type="scientific">Mesorhizobium plurifarium</name>
    <dbReference type="NCBI Taxonomy" id="69974"/>
    <lineage>
        <taxon>Bacteria</taxon>
        <taxon>Pseudomonadati</taxon>
        <taxon>Pseudomonadota</taxon>
        <taxon>Alphaproteobacteria</taxon>
        <taxon>Hyphomicrobiales</taxon>
        <taxon>Phyllobacteriaceae</taxon>
        <taxon>Mesorhizobium</taxon>
    </lineage>
</organism>
<evidence type="ECO:0000313" key="1">
    <source>
        <dbReference type="EMBL" id="CDX12600.1"/>
    </source>
</evidence>
<dbReference type="AlphaFoldDB" id="A0A090EZS3"/>
<dbReference type="SUPFAM" id="SSF53474">
    <property type="entry name" value="alpha/beta-Hydrolases"/>
    <property type="match status" value="1"/>
</dbReference>
<protein>
    <submittedName>
        <fullName evidence="1">Uncharacterized protein</fullName>
    </submittedName>
</protein>
<gene>
    <name evidence="1" type="ORF">MPL3356_120066</name>
</gene>
<evidence type="ECO:0000313" key="2">
    <source>
        <dbReference type="Proteomes" id="UP000045285"/>
    </source>
</evidence>
<accession>A0A090EZS3</accession>
<keyword evidence="2" id="KW-1185">Reference proteome</keyword>
<sequence>MVQVVFVHGVANRKSDADYDANLAIRDRRFKELAFSSADVTMQNPYWGEFGADPQWKLASVPKFDSQYEALGIGAAFAQGNGAEILEAARIDFAAVVGALSVAALSGQSGVPAQGMELFWMGAARYASAQPRPAWLSSVSDDEQFCDRLRKEAEAGALVQGLGFFDQVKAAADKIKGSASNLVNGPFARAGREKFTPELAIFIGDVFRYLRADNARTKIRKTVCDAIIAAGKQRKSGEPLVLIGHSMGGVILYDLLSSSETVEGLSADIGTAFEVDLLLTVGSQVALFEEMKLYEASTPEFSGQTRPVPRPSGVKNWWNAFDKMDVLSFVTSPVFEGSEDFSVDTIAGVRDAHSAYFASTMFYARLNARLKNIGLLA</sequence>
<dbReference type="InterPro" id="IPR029058">
    <property type="entry name" value="AB_hydrolase_fold"/>
</dbReference>
<dbReference type="Proteomes" id="UP000045285">
    <property type="component" value="Unassembled WGS sequence"/>
</dbReference>
<dbReference type="Gene3D" id="3.40.50.1820">
    <property type="entry name" value="alpha/beta hydrolase"/>
    <property type="match status" value="1"/>
</dbReference>
<reference evidence="2" key="1">
    <citation type="submission" date="2014-08" db="EMBL/GenBank/DDBJ databases">
        <authorList>
            <person name="Moulin L."/>
        </authorList>
    </citation>
    <scope>NUCLEOTIDE SEQUENCE [LARGE SCALE GENOMIC DNA]</scope>
</reference>
<proteinExistence type="predicted"/>
<name>A0A090EZS3_MESPL</name>